<gene>
    <name evidence="1" type="ORF">BXZ70DRAFT_715485</name>
</gene>
<organism evidence="1 2">
    <name type="scientific">Cristinia sonorae</name>
    <dbReference type="NCBI Taxonomy" id="1940300"/>
    <lineage>
        <taxon>Eukaryota</taxon>
        <taxon>Fungi</taxon>
        <taxon>Dikarya</taxon>
        <taxon>Basidiomycota</taxon>
        <taxon>Agaricomycotina</taxon>
        <taxon>Agaricomycetes</taxon>
        <taxon>Agaricomycetidae</taxon>
        <taxon>Agaricales</taxon>
        <taxon>Pleurotineae</taxon>
        <taxon>Stephanosporaceae</taxon>
        <taxon>Cristinia</taxon>
    </lineage>
</organism>
<dbReference type="InterPro" id="IPR032675">
    <property type="entry name" value="LRR_dom_sf"/>
</dbReference>
<dbReference type="AlphaFoldDB" id="A0A8K0UU16"/>
<reference evidence="1" key="1">
    <citation type="journal article" date="2021" name="New Phytol.">
        <title>Evolutionary innovations through gain and loss of genes in the ectomycorrhizal Boletales.</title>
        <authorList>
            <person name="Wu G."/>
            <person name="Miyauchi S."/>
            <person name="Morin E."/>
            <person name="Kuo A."/>
            <person name="Drula E."/>
            <person name="Varga T."/>
            <person name="Kohler A."/>
            <person name="Feng B."/>
            <person name="Cao Y."/>
            <person name="Lipzen A."/>
            <person name="Daum C."/>
            <person name="Hundley H."/>
            <person name="Pangilinan J."/>
            <person name="Johnson J."/>
            <person name="Barry K."/>
            <person name="LaButti K."/>
            <person name="Ng V."/>
            <person name="Ahrendt S."/>
            <person name="Min B."/>
            <person name="Choi I.G."/>
            <person name="Park H."/>
            <person name="Plett J.M."/>
            <person name="Magnuson J."/>
            <person name="Spatafora J.W."/>
            <person name="Nagy L.G."/>
            <person name="Henrissat B."/>
            <person name="Grigoriev I.V."/>
            <person name="Yang Z.L."/>
            <person name="Xu J."/>
            <person name="Martin F.M."/>
        </authorList>
    </citation>
    <scope>NUCLEOTIDE SEQUENCE</scope>
    <source>
        <strain evidence="1">KKN 215</strain>
    </source>
</reference>
<evidence type="ECO:0008006" key="3">
    <source>
        <dbReference type="Google" id="ProtNLM"/>
    </source>
</evidence>
<accession>A0A8K0UU16</accession>
<comment type="caution">
    <text evidence="1">The sequence shown here is derived from an EMBL/GenBank/DDBJ whole genome shotgun (WGS) entry which is preliminary data.</text>
</comment>
<dbReference type="SUPFAM" id="SSF52058">
    <property type="entry name" value="L domain-like"/>
    <property type="match status" value="1"/>
</dbReference>
<dbReference type="OrthoDB" id="2786563at2759"/>
<evidence type="ECO:0000313" key="2">
    <source>
        <dbReference type="Proteomes" id="UP000813824"/>
    </source>
</evidence>
<keyword evidence="2" id="KW-1185">Reference proteome</keyword>
<proteinExistence type="predicted"/>
<protein>
    <recommendedName>
        <fullName evidence="3">F-box domain-containing protein</fullName>
    </recommendedName>
</protein>
<dbReference type="Gene3D" id="3.80.10.10">
    <property type="entry name" value="Ribonuclease Inhibitor"/>
    <property type="match status" value="1"/>
</dbReference>
<dbReference type="Proteomes" id="UP000813824">
    <property type="component" value="Unassembled WGS sequence"/>
</dbReference>
<evidence type="ECO:0000313" key="1">
    <source>
        <dbReference type="EMBL" id="KAH8103290.1"/>
    </source>
</evidence>
<sequence length="401" mass="45176">MSINAEGMEGQLAPLAPYSTQISEFLPWDVLVYTLDLVQIEKKTIRACMLTCKRWYHAARPFIYRVVVLAKKKHAVDFVQILEENEEVRPWIRELYLTIYPGGTARSNIQVNEWMFSKQNVRLLAANLPNLHTLSFAFVPPSDIGWFSSVRRLVLSIRVTERALINILHDFPHLSTLDLLNTNLYGESDPTSAITSTLALERLTLRISSLAAARFVMSLENTQTMKTLRSLLVNFSMIATDLPHTPKIVESIQSFLNGIGNQLVDLEMRFSQPWHWSRYLNNQPPVSLSGLVSLQYLTLDAPLHPAVVHLLSTPLPSLVEVVFSMGFDDPQSVLPFKYSPLDEVLSDPGFSSLKNVLIKYTGSLLTETVLDRLGAGFRRLSEMQLLTVVKCGDESFGGTRL</sequence>
<name>A0A8K0UU16_9AGAR</name>
<dbReference type="EMBL" id="JAEVFJ010000007">
    <property type="protein sequence ID" value="KAH8103290.1"/>
    <property type="molecule type" value="Genomic_DNA"/>
</dbReference>